<evidence type="ECO:0000313" key="11">
    <source>
        <dbReference type="EMBL" id="CUA78041.1"/>
    </source>
</evidence>
<keyword evidence="5" id="KW-0418">Kinase</keyword>
<organism evidence="11 12">
    <name type="scientific">Rhizoctonia solani</name>
    <dbReference type="NCBI Taxonomy" id="456999"/>
    <lineage>
        <taxon>Eukaryota</taxon>
        <taxon>Fungi</taxon>
        <taxon>Dikarya</taxon>
        <taxon>Basidiomycota</taxon>
        <taxon>Agaricomycotina</taxon>
        <taxon>Agaricomycetes</taxon>
        <taxon>Cantharellales</taxon>
        <taxon>Ceratobasidiaceae</taxon>
        <taxon>Rhizoctonia</taxon>
    </lineage>
</organism>
<evidence type="ECO:0000256" key="4">
    <source>
        <dbReference type="ARBA" id="ARBA00022741"/>
    </source>
</evidence>
<keyword evidence="4" id="KW-0547">Nucleotide-binding</keyword>
<dbReference type="InterPro" id="IPR000719">
    <property type="entry name" value="Prot_kinase_dom"/>
</dbReference>
<dbReference type="Pfam" id="PF04434">
    <property type="entry name" value="SWIM"/>
    <property type="match status" value="1"/>
</dbReference>
<accession>A0A0K6GHW8</accession>
<dbReference type="AlphaFoldDB" id="A0A0K6GHW8"/>
<keyword evidence="3" id="KW-0808">Transferase</keyword>
<reference evidence="11 12" key="1">
    <citation type="submission" date="2015-07" db="EMBL/GenBank/DDBJ databases">
        <authorList>
            <person name="Noorani M."/>
        </authorList>
    </citation>
    <scope>NUCLEOTIDE SEQUENCE [LARGE SCALE GENOMIC DNA]</scope>
    <source>
        <strain evidence="11">BBA 69670</strain>
    </source>
</reference>
<evidence type="ECO:0000313" key="12">
    <source>
        <dbReference type="Proteomes" id="UP000044841"/>
    </source>
</evidence>
<dbReference type="GO" id="GO:0008270">
    <property type="term" value="F:zinc ion binding"/>
    <property type="evidence" value="ECO:0007669"/>
    <property type="project" value="UniProtKB-KW"/>
</dbReference>
<comment type="similarity">
    <text evidence="1">Belongs to the protein kinase superfamily. STE Ser/Thr protein kinase family. MAP kinase kinase kinase subfamily.</text>
</comment>
<dbReference type="Pfam" id="PF10551">
    <property type="entry name" value="MULE"/>
    <property type="match status" value="1"/>
</dbReference>
<feature type="compositionally biased region" description="Low complexity" evidence="8">
    <location>
        <begin position="1063"/>
        <end position="1075"/>
    </location>
</feature>
<evidence type="ECO:0000256" key="5">
    <source>
        <dbReference type="ARBA" id="ARBA00022777"/>
    </source>
</evidence>
<name>A0A0K6GHW8_9AGAM</name>
<keyword evidence="2" id="KW-0723">Serine/threonine-protein kinase</keyword>
<evidence type="ECO:0000256" key="8">
    <source>
        <dbReference type="SAM" id="MobiDB-lite"/>
    </source>
</evidence>
<dbReference type="InterPro" id="IPR011009">
    <property type="entry name" value="Kinase-like_dom_sf"/>
</dbReference>
<dbReference type="Proteomes" id="UP000044841">
    <property type="component" value="Unassembled WGS sequence"/>
</dbReference>
<feature type="domain" description="Protein kinase" evidence="9">
    <location>
        <begin position="1"/>
        <end position="186"/>
    </location>
</feature>
<dbReference type="GO" id="GO:0004674">
    <property type="term" value="F:protein serine/threonine kinase activity"/>
    <property type="evidence" value="ECO:0007669"/>
    <property type="project" value="UniProtKB-KW"/>
</dbReference>
<evidence type="ECO:0000256" key="3">
    <source>
        <dbReference type="ARBA" id="ARBA00022679"/>
    </source>
</evidence>
<evidence type="ECO:0000256" key="2">
    <source>
        <dbReference type="ARBA" id="ARBA00022527"/>
    </source>
</evidence>
<evidence type="ECO:0000256" key="6">
    <source>
        <dbReference type="ARBA" id="ARBA00022840"/>
    </source>
</evidence>
<keyword evidence="6" id="KW-0067">ATP-binding</keyword>
<feature type="region of interest" description="Disordered" evidence="8">
    <location>
        <begin position="1063"/>
        <end position="1104"/>
    </location>
</feature>
<gene>
    <name evidence="11" type="ORF">RSOLAG22IIIB_13012</name>
</gene>
<dbReference type="Gene3D" id="1.10.510.10">
    <property type="entry name" value="Transferase(Phosphotransferase) domain 1"/>
    <property type="match status" value="1"/>
</dbReference>
<protein>
    <submittedName>
        <fullName evidence="11">Uncharacterized protein</fullName>
    </submittedName>
</protein>
<keyword evidence="7" id="KW-0862">Zinc</keyword>
<proteinExistence type="inferred from homology"/>
<dbReference type="PROSITE" id="PS00108">
    <property type="entry name" value="PROTEIN_KINASE_ST"/>
    <property type="match status" value="1"/>
</dbReference>
<dbReference type="EMBL" id="CYGV01001953">
    <property type="protein sequence ID" value="CUA78041.1"/>
    <property type="molecule type" value="Genomic_DNA"/>
</dbReference>
<keyword evidence="12" id="KW-1185">Reference proteome</keyword>
<dbReference type="PROSITE" id="PS50011">
    <property type="entry name" value="PROTEIN_KINASE_DOM"/>
    <property type="match status" value="1"/>
</dbReference>
<keyword evidence="7" id="KW-0479">Metal-binding</keyword>
<feature type="domain" description="SWIM-type" evidence="10">
    <location>
        <begin position="827"/>
        <end position="862"/>
    </location>
</feature>
<dbReference type="PROSITE" id="PS50966">
    <property type="entry name" value="ZF_SWIM"/>
    <property type="match status" value="1"/>
</dbReference>
<dbReference type="InterPro" id="IPR018289">
    <property type="entry name" value="MULE_transposase_dom"/>
</dbReference>
<evidence type="ECO:0000256" key="1">
    <source>
        <dbReference type="ARBA" id="ARBA00006529"/>
    </source>
</evidence>
<dbReference type="PANTHER" id="PTHR11584:SF369">
    <property type="entry name" value="MITOGEN-ACTIVATED PROTEIN KINASE KINASE KINASE 19-RELATED"/>
    <property type="match status" value="1"/>
</dbReference>
<dbReference type="SUPFAM" id="SSF56112">
    <property type="entry name" value="Protein kinase-like (PK-like)"/>
    <property type="match status" value="1"/>
</dbReference>
<dbReference type="PANTHER" id="PTHR11584">
    <property type="entry name" value="SERINE/THREONINE PROTEIN KINASE"/>
    <property type="match status" value="1"/>
</dbReference>
<evidence type="ECO:0000256" key="7">
    <source>
        <dbReference type="PROSITE-ProRule" id="PRU00325"/>
    </source>
</evidence>
<dbReference type="InterPro" id="IPR007527">
    <property type="entry name" value="Znf_SWIM"/>
</dbReference>
<evidence type="ECO:0000259" key="10">
    <source>
        <dbReference type="PROSITE" id="PS50966"/>
    </source>
</evidence>
<dbReference type="InterPro" id="IPR008271">
    <property type="entry name" value="Ser/Thr_kinase_AS"/>
</dbReference>
<keyword evidence="7" id="KW-0863">Zinc-finger</keyword>
<dbReference type="GO" id="GO:0005524">
    <property type="term" value="F:ATP binding"/>
    <property type="evidence" value="ECO:0007669"/>
    <property type="project" value="UniProtKB-KW"/>
</dbReference>
<dbReference type="Pfam" id="PF00069">
    <property type="entry name" value="Pkinase"/>
    <property type="match status" value="1"/>
</dbReference>
<evidence type="ECO:0000259" key="9">
    <source>
        <dbReference type="PROSITE" id="PS50011"/>
    </source>
</evidence>
<feature type="compositionally biased region" description="Basic and acidic residues" evidence="8">
    <location>
        <begin position="1091"/>
        <end position="1104"/>
    </location>
</feature>
<dbReference type="SMART" id="SM00220">
    <property type="entry name" value="S_TKc"/>
    <property type="match status" value="1"/>
</dbReference>
<sequence>MCYLLKHQSADRCYLSRSICAGLAYLHQYDIVHGDLKGANVLIARDGRPMLVDFGNANLPDATLSFTQTNSQPNLSLRWTAPEILDGKSAHTTAGDIYSLGMTILETLTSEIPFANKSDQTLLMHVFIKKKTPPRPKNIIPERSICGNILWAILTSCWSYDPELRPSAEIVMDLVSGSIVCELPFNNGPRKKTVVLSSKVPVLHLALSDEQHRKITTTYQTPNDPSVTDIHFDSTHQAEAHGLLLTHKLGAESLNHPANKWCMQWSNGPKETYKHVLLQCYCGYNHQSRKSSTRRAPYDFTGCLAHVEIITVRATGAIARVHGMLMHNSECLHAKLKRIPMLELHPSVLEVALQQLNNGAALTEIKQKNRVMVAACQYRDQTESLGKYRYLLRHYDTGSLYTQYYRAQGIDIKEKPHLNIHNWLDPASKTYNPALARAIFHYSARTEQSARLEICIATDEMKEAAWRYGHQRQILLDGTFGVCDRRLLLFIVMGIDKQNHGVPLAFLLFSAPGGNKATQSGYNTLILVKVLGRWKDSLTLYRQQAFAPAVAITDTDFKERGALVDVFPGIKLLICRFHLRQRWTNNRAKCLRGNVPGHKAVRDRLVALECRLVESIDFGTAKSLVSQEIGALNQIAMNSLYASAAGKGITHLEYLSSTWMTEALWESWSDGGQFAAAEKIGMAVEGVVMTNNPLESFNGLLKHKLLKGWSRGGRRIRVDTLVFMLALKVAQSIFLRRRLEEDERNMLRKALEGVPGVDALIGAPGRATRKPIEAPVAYLSPDIRRDNEAFTLLQQRRLSRPVIHEKGMELTCCSLQSRDPSGAPVVYTVWLGFNAVAFCTCPDFQQRGGACKHMRAALIGVRDLKSWVQTHRINDPIIHTPNIELPANKSAAIRAITAQFGTCDQNTTQERAENIDSGPGKVDSAFERAARAVNEALEGGFLDESENIDELDEAGVVGSDIEDYEEGDMLSGDDQEALLSGDELPFPSKSAQGIAKQAIARAAYDFKRQINAVPAMNSALDHITHRDLGSSIHRTTYERFANEFEAITARVRGLLCQSASPFASQTSSQSNSQPPILIQRNTHTIPIPPSPERRQYRKESRGIH</sequence>